<dbReference type="InterPro" id="IPR002076">
    <property type="entry name" value="ELO_fam"/>
</dbReference>
<feature type="transmembrane region" description="Helical" evidence="10">
    <location>
        <begin position="34"/>
        <end position="54"/>
    </location>
</feature>
<keyword evidence="2 10" id="KW-0444">Lipid biosynthesis</keyword>
<keyword evidence="8 10" id="KW-0472">Membrane</keyword>
<protein>
    <recommendedName>
        <fullName evidence="10">Elongation of very long chain fatty acids protein</fullName>
        <ecNumber evidence="10">2.3.1.199</ecNumber>
    </recommendedName>
    <alternativeName>
        <fullName evidence="10">Very-long-chain 3-oxoacyl-CoA synthase</fullName>
    </alternativeName>
</protein>
<accession>A0A813RK06</accession>
<comment type="caution">
    <text evidence="11">The sequence shown here is derived from an EMBL/GenBank/DDBJ whole genome shotgun (WGS) entry which is preliminary data.</text>
</comment>
<evidence type="ECO:0000256" key="4">
    <source>
        <dbReference type="ARBA" id="ARBA00022692"/>
    </source>
</evidence>
<dbReference type="GO" id="GO:0034626">
    <property type="term" value="P:fatty acid elongation, polyunsaturated fatty acid"/>
    <property type="evidence" value="ECO:0007669"/>
    <property type="project" value="TreeGrafter"/>
</dbReference>
<evidence type="ECO:0000313" key="11">
    <source>
        <dbReference type="EMBL" id="CAF0785246.1"/>
    </source>
</evidence>
<organism evidence="11 12">
    <name type="scientific">Adineta steineri</name>
    <dbReference type="NCBI Taxonomy" id="433720"/>
    <lineage>
        <taxon>Eukaryota</taxon>
        <taxon>Metazoa</taxon>
        <taxon>Spiralia</taxon>
        <taxon>Gnathifera</taxon>
        <taxon>Rotifera</taxon>
        <taxon>Eurotatoria</taxon>
        <taxon>Bdelloidea</taxon>
        <taxon>Adinetida</taxon>
        <taxon>Adinetidae</taxon>
        <taxon>Adineta</taxon>
    </lineage>
</organism>
<dbReference type="Proteomes" id="UP000663860">
    <property type="component" value="Unassembled WGS sequence"/>
</dbReference>
<comment type="catalytic activity">
    <reaction evidence="10">
        <text>a very-long-chain acyl-CoA + malonyl-CoA + H(+) = a very-long-chain 3-oxoacyl-CoA + CO2 + CoA</text>
        <dbReference type="Rhea" id="RHEA:32727"/>
        <dbReference type="ChEBI" id="CHEBI:15378"/>
        <dbReference type="ChEBI" id="CHEBI:16526"/>
        <dbReference type="ChEBI" id="CHEBI:57287"/>
        <dbReference type="ChEBI" id="CHEBI:57384"/>
        <dbReference type="ChEBI" id="CHEBI:90725"/>
        <dbReference type="ChEBI" id="CHEBI:90736"/>
        <dbReference type="EC" id="2.3.1.199"/>
    </reaction>
</comment>
<evidence type="ECO:0000256" key="9">
    <source>
        <dbReference type="ARBA" id="ARBA00023160"/>
    </source>
</evidence>
<name>A0A813RK06_9BILA</name>
<evidence type="ECO:0000256" key="8">
    <source>
        <dbReference type="ARBA" id="ARBA00023136"/>
    </source>
</evidence>
<comment type="similarity">
    <text evidence="10">Belongs to the ELO family.</text>
</comment>
<keyword evidence="6 10" id="KW-1133">Transmembrane helix</keyword>
<dbReference type="EC" id="2.3.1.199" evidence="10"/>
<evidence type="ECO:0000256" key="1">
    <source>
        <dbReference type="ARBA" id="ARBA00004141"/>
    </source>
</evidence>
<keyword evidence="3 10" id="KW-0808">Transferase</keyword>
<keyword evidence="7 10" id="KW-0443">Lipid metabolism</keyword>
<evidence type="ECO:0000256" key="2">
    <source>
        <dbReference type="ARBA" id="ARBA00022516"/>
    </source>
</evidence>
<evidence type="ECO:0000256" key="3">
    <source>
        <dbReference type="ARBA" id="ARBA00022679"/>
    </source>
</evidence>
<reference evidence="11" key="1">
    <citation type="submission" date="2021-02" db="EMBL/GenBank/DDBJ databases">
        <authorList>
            <person name="Nowell W R."/>
        </authorList>
    </citation>
    <scope>NUCLEOTIDE SEQUENCE</scope>
</reference>
<dbReference type="GO" id="GO:0009922">
    <property type="term" value="F:fatty acid elongase activity"/>
    <property type="evidence" value="ECO:0007669"/>
    <property type="project" value="UniProtKB-EC"/>
</dbReference>
<dbReference type="GO" id="GO:0005789">
    <property type="term" value="C:endoplasmic reticulum membrane"/>
    <property type="evidence" value="ECO:0007669"/>
    <property type="project" value="TreeGrafter"/>
</dbReference>
<dbReference type="PANTHER" id="PTHR11157:SF126">
    <property type="entry name" value="ELONGATION OF VERY LONG CHAIN FATTY ACIDS PROTEIN"/>
    <property type="match status" value="1"/>
</dbReference>
<dbReference type="GO" id="GO:0042761">
    <property type="term" value="P:very long-chain fatty acid biosynthetic process"/>
    <property type="evidence" value="ECO:0007669"/>
    <property type="project" value="TreeGrafter"/>
</dbReference>
<comment type="subcellular location">
    <subcellularLocation>
        <location evidence="1">Membrane</location>
        <topology evidence="1">Multi-pass membrane protein</topology>
    </subcellularLocation>
</comment>
<dbReference type="GO" id="GO:0034625">
    <property type="term" value="P:fatty acid elongation, monounsaturated fatty acid"/>
    <property type="evidence" value="ECO:0007669"/>
    <property type="project" value="TreeGrafter"/>
</dbReference>
<dbReference type="Pfam" id="PF01151">
    <property type="entry name" value="ELO"/>
    <property type="match status" value="1"/>
</dbReference>
<evidence type="ECO:0000256" key="7">
    <source>
        <dbReference type="ARBA" id="ARBA00023098"/>
    </source>
</evidence>
<keyword evidence="9 10" id="KW-0275">Fatty acid biosynthesis</keyword>
<keyword evidence="5 10" id="KW-0276">Fatty acid metabolism</keyword>
<sequence>MTNTPLYSFLFAHLQMDLPYTNTTIHIYPPWTSIISYGSCFLYIFLITIIFPLFTSKLSLEWTNFIAKLHHILLFFYSLFSFLAALFYVISTNEITNWSQYLCNPIPPWLRIVSITFTLSKIWEWFDTAILIWKGNSLTKIGFLHIYHHATTFLLFLCVMNFPGAEKSGMLMNGFVHTLMYYHFAFRLPKFLRPFITTLQIIQLFTVMYIWSIVPKSCQAYKHFLDENVFEYYFPSALVPIYCLFFIKFFMEQYLVSSSKKMKSSSRKTE</sequence>
<feature type="transmembrane region" description="Helical" evidence="10">
    <location>
        <begin position="66"/>
        <end position="89"/>
    </location>
</feature>
<proteinExistence type="inferred from homology"/>
<dbReference type="GO" id="GO:0030148">
    <property type="term" value="P:sphingolipid biosynthetic process"/>
    <property type="evidence" value="ECO:0007669"/>
    <property type="project" value="TreeGrafter"/>
</dbReference>
<dbReference type="AlphaFoldDB" id="A0A813RK06"/>
<feature type="transmembrane region" description="Helical" evidence="10">
    <location>
        <begin position="144"/>
        <end position="162"/>
    </location>
</feature>
<gene>
    <name evidence="11" type="ORF">IZO911_LOCUS6079</name>
</gene>
<evidence type="ECO:0000256" key="5">
    <source>
        <dbReference type="ARBA" id="ARBA00022832"/>
    </source>
</evidence>
<evidence type="ECO:0000256" key="10">
    <source>
        <dbReference type="RuleBase" id="RU361115"/>
    </source>
</evidence>
<evidence type="ECO:0000313" key="12">
    <source>
        <dbReference type="Proteomes" id="UP000663860"/>
    </source>
</evidence>
<dbReference type="PANTHER" id="PTHR11157">
    <property type="entry name" value="FATTY ACID ACYL TRANSFERASE-RELATED"/>
    <property type="match status" value="1"/>
</dbReference>
<feature type="transmembrane region" description="Helical" evidence="10">
    <location>
        <begin position="232"/>
        <end position="251"/>
    </location>
</feature>
<dbReference type="EMBL" id="CAJNOE010000037">
    <property type="protein sequence ID" value="CAF0785246.1"/>
    <property type="molecule type" value="Genomic_DNA"/>
</dbReference>
<keyword evidence="4 10" id="KW-0812">Transmembrane</keyword>
<dbReference type="GO" id="GO:0019367">
    <property type="term" value="P:fatty acid elongation, saturated fatty acid"/>
    <property type="evidence" value="ECO:0007669"/>
    <property type="project" value="TreeGrafter"/>
</dbReference>
<feature type="transmembrane region" description="Helical" evidence="10">
    <location>
        <begin position="191"/>
        <end position="212"/>
    </location>
</feature>
<evidence type="ECO:0000256" key="6">
    <source>
        <dbReference type="ARBA" id="ARBA00022989"/>
    </source>
</evidence>